<organism evidence="3 4">
    <name type="scientific">Pseudonocardia benzenivorans</name>
    <dbReference type="NCBI Taxonomy" id="228005"/>
    <lineage>
        <taxon>Bacteria</taxon>
        <taxon>Bacillati</taxon>
        <taxon>Actinomycetota</taxon>
        <taxon>Actinomycetes</taxon>
        <taxon>Pseudonocardiales</taxon>
        <taxon>Pseudonocardiaceae</taxon>
        <taxon>Pseudonocardia</taxon>
    </lineage>
</organism>
<dbReference type="Gene3D" id="1.25.40.10">
    <property type="entry name" value="Tetratricopeptide repeat domain"/>
    <property type="match status" value="1"/>
</dbReference>
<dbReference type="RefSeq" id="WP_346094248.1">
    <property type="nucleotide sequence ID" value="NZ_BAABKS010000090.1"/>
</dbReference>
<dbReference type="SMART" id="SM00421">
    <property type="entry name" value="HTH_LUXR"/>
    <property type="match status" value="1"/>
</dbReference>
<sequence length="757" mass="80842">MPPVRREITEALAALDRGMPSALLVELDERTRASGAFAQLTAAARAAAHAVVVVPARESDELSATSALLEVLAGSDTGDADGGAIADRVAELLDARSHDAPVVVVIENARWTDPATLLALRTLPERLRHLPVLWAVGVEPGSSRVDRVVAALRRIGAVTVPPEPPGWDAVAGGPAALLKVGSVIGIEFDPDVAARMLGTSVGSLLPEIDAALAGGVLVDNGPTLRFADARFRDDLYGSLPSSVRRALHHEVARHTMAWPGGEAAAVRHLARSTGRLSDEDLGMVRGAVGRLATVSPEDAAELAFQVSELLAGADPHRVEFLITGATHLGRTSRVGEALSILEHLQVSGLATTEEARLRLVAAHLHQAAGDDHEAMDHVTHALALPTLDAHVELALLKVRAAGHVNLGETDAAIRVSRPLLSAARSSADPATRVSADLFASQLAFSQAKVTAAIELAEQAASGVEVSATRPLHAPRIPELWLATVLLSSDRADEAADLLLEGQRHYERRGLGWSAPYWHTVRAIERWMCDELDDAAAEAETALEVADRLDIVRTRRLTRAVLAVIEVDRGRVDDARRALDGATLPRRPNAFDIWTAAAHLRLAPDSADDAHRWLDRHGNRARLMSLPPRLWPSLVVPGRPGRRLRDVLCEIGRAAHDQRVVMAAVETATSADRRSASTRAVATGERATSGWAALTASERRVARLVAEGHTNRAIAERLHVSVHTVGTHLRHAFTKLDINTRVELTRVALLQGDVAGDA</sequence>
<evidence type="ECO:0000313" key="3">
    <source>
        <dbReference type="EMBL" id="MFD1236670.1"/>
    </source>
</evidence>
<name>A0ABW3VPC3_9PSEU</name>
<dbReference type="Gene3D" id="1.10.10.10">
    <property type="entry name" value="Winged helix-like DNA-binding domain superfamily/Winged helix DNA-binding domain"/>
    <property type="match status" value="1"/>
</dbReference>
<accession>A0ABW3VPC3</accession>
<dbReference type="PRINTS" id="PR00038">
    <property type="entry name" value="HTHLUXR"/>
</dbReference>
<dbReference type="InterPro" id="IPR039420">
    <property type="entry name" value="WalR-like"/>
</dbReference>
<comment type="caution">
    <text evidence="3">The sequence shown here is derived from an EMBL/GenBank/DDBJ whole genome shotgun (WGS) entry which is preliminary data.</text>
</comment>
<dbReference type="CDD" id="cd06170">
    <property type="entry name" value="LuxR_C_like"/>
    <property type="match status" value="1"/>
</dbReference>
<proteinExistence type="predicted"/>
<dbReference type="InterPro" id="IPR000792">
    <property type="entry name" value="Tscrpt_reg_LuxR_C"/>
</dbReference>
<dbReference type="PROSITE" id="PS50043">
    <property type="entry name" value="HTH_LUXR_2"/>
    <property type="match status" value="1"/>
</dbReference>
<dbReference type="PANTHER" id="PTHR43214:SF42">
    <property type="entry name" value="TRANSCRIPTIONAL REGULATORY PROTEIN DESR"/>
    <property type="match status" value="1"/>
</dbReference>
<keyword evidence="1" id="KW-0238">DNA-binding</keyword>
<dbReference type="SUPFAM" id="SSF46894">
    <property type="entry name" value="C-terminal effector domain of the bipartite response regulators"/>
    <property type="match status" value="1"/>
</dbReference>
<reference evidence="4" key="1">
    <citation type="journal article" date="2019" name="Int. J. Syst. Evol. Microbiol.">
        <title>The Global Catalogue of Microorganisms (GCM) 10K type strain sequencing project: providing services to taxonomists for standard genome sequencing and annotation.</title>
        <authorList>
            <consortium name="The Broad Institute Genomics Platform"/>
            <consortium name="The Broad Institute Genome Sequencing Center for Infectious Disease"/>
            <person name="Wu L."/>
            <person name="Ma J."/>
        </authorList>
    </citation>
    <scope>NUCLEOTIDE SEQUENCE [LARGE SCALE GENOMIC DNA]</scope>
    <source>
        <strain evidence="4">CCUG 49018</strain>
    </source>
</reference>
<dbReference type="InterPro" id="IPR036388">
    <property type="entry name" value="WH-like_DNA-bd_sf"/>
</dbReference>
<dbReference type="Pfam" id="PF00196">
    <property type="entry name" value="GerE"/>
    <property type="match status" value="1"/>
</dbReference>
<keyword evidence="4" id="KW-1185">Reference proteome</keyword>
<dbReference type="PROSITE" id="PS00622">
    <property type="entry name" value="HTH_LUXR_1"/>
    <property type="match status" value="1"/>
</dbReference>
<dbReference type="InterPro" id="IPR011990">
    <property type="entry name" value="TPR-like_helical_dom_sf"/>
</dbReference>
<dbReference type="EMBL" id="JBHTMB010000240">
    <property type="protein sequence ID" value="MFD1236670.1"/>
    <property type="molecule type" value="Genomic_DNA"/>
</dbReference>
<gene>
    <name evidence="3" type="ORF">ACFQ34_25575</name>
</gene>
<evidence type="ECO:0000259" key="2">
    <source>
        <dbReference type="PROSITE" id="PS50043"/>
    </source>
</evidence>
<evidence type="ECO:0000256" key="1">
    <source>
        <dbReference type="ARBA" id="ARBA00023125"/>
    </source>
</evidence>
<feature type="domain" description="HTH luxR-type" evidence="2">
    <location>
        <begin position="686"/>
        <end position="751"/>
    </location>
</feature>
<dbReference type="InterPro" id="IPR016032">
    <property type="entry name" value="Sig_transdc_resp-reg_C-effctor"/>
</dbReference>
<evidence type="ECO:0000313" key="4">
    <source>
        <dbReference type="Proteomes" id="UP001597182"/>
    </source>
</evidence>
<dbReference type="Proteomes" id="UP001597182">
    <property type="component" value="Unassembled WGS sequence"/>
</dbReference>
<dbReference type="PANTHER" id="PTHR43214">
    <property type="entry name" value="TWO-COMPONENT RESPONSE REGULATOR"/>
    <property type="match status" value="1"/>
</dbReference>
<protein>
    <submittedName>
        <fullName evidence="3">LuxR C-terminal-related transcriptional regulator</fullName>
    </submittedName>
</protein>